<evidence type="ECO:0000256" key="1">
    <source>
        <dbReference type="SAM" id="SignalP"/>
    </source>
</evidence>
<feature type="signal peptide" evidence="1">
    <location>
        <begin position="1"/>
        <end position="20"/>
    </location>
</feature>
<sequence>MKYSLLAAISLSLCSFASQAVVFSVGEKAPTVAVADKGELFVDGDKITYKSWDSEQMLGKTRVLHIIAGRKSAKALNAPLMDAITEARFPEDKYQTTTIVNQDDAMWGTGSFVKSSLEDSKRESFWSSMVLDADGNVAKAWELQKENSFIAVQDATGTILWMKEGALDESEIAQVMALVSENL</sequence>
<proteinExistence type="predicted"/>
<dbReference type="EMBL" id="JAFEUM010000005">
    <property type="protein sequence ID" value="MBM7037330.1"/>
    <property type="molecule type" value="Genomic_DNA"/>
</dbReference>
<dbReference type="Pfam" id="PF09695">
    <property type="entry name" value="YtfJ_HI0045"/>
    <property type="match status" value="1"/>
</dbReference>
<dbReference type="RefSeq" id="WP_205158870.1">
    <property type="nucleotide sequence ID" value="NZ_JAFEUM010000005.1"/>
</dbReference>
<name>A0ABS2HII2_9VIBR</name>
<accession>A0ABS2HII2</accession>
<organism evidence="2 3">
    <name type="scientific">Vibrio ulleungensis</name>
    <dbReference type="NCBI Taxonomy" id="2807619"/>
    <lineage>
        <taxon>Bacteria</taxon>
        <taxon>Pseudomonadati</taxon>
        <taxon>Pseudomonadota</taxon>
        <taxon>Gammaproteobacteria</taxon>
        <taxon>Vibrionales</taxon>
        <taxon>Vibrionaceae</taxon>
        <taxon>Vibrio</taxon>
    </lineage>
</organism>
<evidence type="ECO:0000313" key="2">
    <source>
        <dbReference type="EMBL" id="MBM7037330.1"/>
    </source>
</evidence>
<dbReference type="Proteomes" id="UP000809621">
    <property type="component" value="Unassembled WGS sequence"/>
</dbReference>
<keyword evidence="1" id="KW-0732">Signal</keyword>
<dbReference type="InterPro" id="IPR006513">
    <property type="entry name" value="YtfJ_HI0045"/>
</dbReference>
<feature type="chain" id="PRO_5046188215" evidence="1">
    <location>
        <begin position="21"/>
        <end position="183"/>
    </location>
</feature>
<keyword evidence="3" id="KW-1185">Reference proteome</keyword>
<gene>
    <name evidence="2" type="ORF">JQC93_13025</name>
</gene>
<protein>
    <submittedName>
        <fullName evidence="2">YtfJ family protein</fullName>
    </submittedName>
</protein>
<evidence type="ECO:0000313" key="3">
    <source>
        <dbReference type="Proteomes" id="UP000809621"/>
    </source>
</evidence>
<dbReference type="NCBIfam" id="TIGR01626">
    <property type="entry name" value="ytfJ_HI0045"/>
    <property type="match status" value="1"/>
</dbReference>
<reference evidence="2 3" key="1">
    <citation type="submission" date="2021-02" db="EMBL/GenBank/DDBJ databases">
        <authorList>
            <person name="Park J.-S."/>
        </authorList>
    </citation>
    <scope>NUCLEOTIDE SEQUENCE [LARGE SCALE GENOMIC DNA]</scope>
    <source>
        <strain evidence="2 3">188UL20-2</strain>
    </source>
</reference>
<comment type="caution">
    <text evidence="2">The sequence shown here is derived from an EMBL/GenBank/DDBJ whole genome shotgun (WGS) entry which is preliminary data.</text>
</comment>